<feature type="compositionally biased region" description="Basic and acidic residues" evidence="7">
    <location>
        <begin position="1452"/>
        <end position="1464"/>
    </location>
</feature>
<feature type="compositionally biased region" description="Low complexity" evidence="7">
    <location>
        <begin position="2102"/>
        <end position="2122"/>
    </location>
</feature>
<gene>
    <name evidence="9" type="primary">RIF1</name>
</gene>
<dbReference type="EMBL" id="AFYH01210771">
    <property type="status" value="NOT_ANNOTATED_CDS"/>
    <property type="molecule type" value="Genomic_DNA"/>
</dbReference>
<dbReference type="InParanoid" id="H3A8Z1"/>
<feature type="compositionally biased region" description="Basic and acidic residues" evidence="7">
    <location>
        <begin position="1507"/>
        <end position="1517"/>
    </location>
</feature>
<feature type="domain" description="Telomere-associated protein Rif1 N-terminal" evidence="8">
    <location>
        <begin position="23"/>
        <end position="364"/>
    </location>
</feature>
<dbReference type="CDD" id="cd14267">
    <property type="entry name" value="Rif1_CTD_C-II_like"/>
    <property type="match status" value="1"/>
</dbReference>
<accession>H3A8Z1</accession>
<feature type="compositionally biased region" description="Basic and acidic residues" evidence="7">
    <location>
        <begin position="1420"/>
        <end position="1441"/>
    </location>
</feature>
<feature type="compositionally biased region" description="Polar residues" evidence="7">
    <location>
        <begin position="1212"/>
        <end position="1252"/>
    </location>
</feature>
<evidence type="ECO:0000256" key="7">
    <source>
        <dbReference type="SAM" id="MobiDB-lite"/>
    </source>
</evidence>
<evidence type="ECO:0000256" key="2">
    <source>
        <dbReference type="ARBA" id="ARBA00004574"/>
    </source>
</evidence>
<feature type="compositionally biased region" description="Polar residues" evidence="7">
    <location>
        <begin position="1298"/>
        <end position="1311"/>
    </location>
</feature>
<evidence type="ECO:0000256" key="3">
    <source>
        <dbReference type="ARBA" id="ARBA00022454"/>
    </source>
</evidence>
<dbReference type="eggNOG" id="ENOG502QV6C">
    <property type="taxonomic scope" value="Eukaryota"/>
</dbReference>
<feature type="region of interest" description="Disordered" evidence="7">
    <location>
        <begin position="2094"/>
        <end position="2151"/>
    </location>
</feature>
<dbReference type="PANTHER" id="PTHR22928:SF3">
    <property type="entry name" value="TELOMERE-ASSOCIATED PROTEIN RIF1"/>
    <property type="match status" value="1"/>
</dbReference>
<reference evidence="9" key="2">
    <citation type="submission" date="2025-08" db="UniProtKB">
        <authorList>
            <consortium name="Ensembl"/>
        </authorList>
    </citation>
    <scope>IDENTIFICATION</scope>
</reference>
<comment type="subcellular location">
    <subcellularLocation>
        <location evidence="2">Chromosome</location>
        <location evidence="2">Telomere</location>
    </subcellularLocation>
    <subcellularLocation>
        <location evidence="1">Nucleus</location>
    </subcellularLocation>
</comment>
<dbReference type="Proteomes" id="UP000008672">
    <property type="component" value="Unassembled WGS sequence"/>
</dbReference>
<keyword evidence="6" id="KW-0131">Cell cycle</keyword>
<feature type="compositionally biased region" description="Basic and acidic residues" evidence="7">
    <location>
        <begin position="1848"/>
        <end position="1867"/>
    </location>
</feature>
<sequence length="2351" mass="260018">MAASGPADSNLLPLLETLEDSSASTAEQTDAYLTIANRLSGEEGKQFVAVVEKHFSRLCKTFKGNISSGNLELSNAALQALGFCVFHSNVASGLAASEVEELLSVLSSIAAVTSDKNTCTRALWVISKQSFSPEVVGKKVPSIVSTVETLITKGDVQSLVIEHEALNVVIRLLEQTPIQMREDAVRWAKVVIPLVVHSAHKVRLKAATALEMGMPLLLQKQQEVASITEQLMTTKLIPELQKLFSTKNETFVLKLWPLFVRLLGKSLHRGGSFINSLLHLEELGFRSGSPVVKKIAFIAWKSLIDNFALNPDILCSSKRLRLLMQPLSSIHVRTEAMALTKLEVWWYLIIRLGAQLPVNFEQVCIPLLQYTLGTEANLALTGTPARMLANQTIMTPGSGQKTGSFLVGSPGNLKLNLSLSVNGTSSLQVLGIEMLFHFFLGPEVTTFAKQHRLQLSLEPLQQPLINSPSFFCKHAVILISAVRDGFIAVGKDTSDAMLIVIWKDLISYAKISIEAGNKERQASEVLTLLLQALEQIVKSEDFPAERKLALIECTVKGLPQKVLGSPAYQVANMDILNGTPALFLILLLFHGNLLECCVTDERYFLNLETLVGYVLSGPTSPLALSEAVLNAISQNASLLDSKEHLWRMWSVVVNPLTERISQTNEVNQGDALEHNFSAMYSALTLPISHLFSAKGFPQPTMKSLLKTWSELYRVFARCAALVATADENVCCEELCAKILPMLDNEVLLNLSSLDAVVHILTLMAECINFSPYNTKCQLKTKSPQTPTYWSKKKREPLGNLTAFFKLLSKSMDSFHVLSLRDGPSEMPASAIISIGSSIISIVSSIFSHLSSAIVIQTAFANLSKPLVSFYENASKSAADELKVYNALSNKLEKLWGDILLCFQSRYTGAYDSELLELLSPLLSVMFLHKSKSIRNQTAQFWNATFAKATTLVYPQTLKPILSQVKQKVPLMLPGFETIEVAEDSSGPYSDVSESSQLGTKISGMEIKSAGKRDSLLARAAELNEKKTSFQATPAKLKLEFSSPMKTSRELLLEEEKSVDFVFIPPEPKQRVLTEHQKEVLRTKSVDIPVMYNNLDASQDTTLFSQSTQSQELVEKPIVEMGKDDDETIPEKKKKKIKTQITVEMTTSSRSFDESITIETEERENDIAKENSKDKSSKDEPEIPAEVFQNDITNEDSANGSGNSESSEVISGTPQKPSSRRQSFITLEKFNTSESRSFSPSALSKFANSQNMVDSEDQQMKEMNNSEELHTCTLQTPLESIADRETKRLSCRQSRDAQSDNTLSDSLTITENESSREPIAVFQAAQDDEGSKSEECIPVSQSRIKKNEPGPEKQNQESMGDVNEKTCKATATDAKENIIPEEVASDSIEVGKPVSQRSLNLKGPRRSSRRRSDVTGTTVDSVDKEEKSKSKDKLWDTTEKTNQRNSSQTEDALLEKKKALPENKSLDSQTNNEEQEKHQRITEKAKVKEEKSSRKKISRAEGGAVDSFSDKESQDSGKGRPRYHTRRSSQGLFSGMEDAQSDSSDIKEDGPKRKRKGRNNLTKSSANKEAEDLEDRSEGKLSAESGDIVRKENTDDEMESKSQSESDKDIVVSQELENSKNRTYTSINESLGASDINEISAEEPNIGQENKTYTDEGSFSRTVVAHQIVETWQNNITYPITSVTTELSNDTVEDYSTATSDVCLPSEKSSLASKCQHKRSKRVRRSKNCDCCGELSQQQVKPFTELKDSKVNDAKKTPLQLARAALENFVDAQLDDSVFVEPCAISTPLTTHRKLDFFRSSISELRTQNELEEETDSNQINGCDDELNRICPKSETDQIPTNQEEPMEQGDKTEQLEGIEKGLEKQDSETVEQSASTERELDKQDDPAEQRLTTENELEDQGDKAVELSVTTEREPEEKIDDSTSVVVEQRLAVSTVVVELEQKDQVCQVVDGQEIDIVHGEMGTDQVQENAEKMSEILEVHLPVSIGVETLEVPTEDHGKYVVSGNIAVTKQAKEEANGDSPQKHKLFDAALIEVNQSPSGMQPRCVWSPSASPSTSILKKGIKRQVENDSPSPVNKIRRVSFADPIYQEGLADDIDRRSPVVRTSSSNSSPTSKSHRSSSNLQGKHITTPPKGFLSPSSRGQRFKSSKKCLISEMSKEPASSVQESVYPALMGCTAPVDIILPQITSNLWARGVGQLVRAKNIKTVGDLCALTAAEIKTLPVRSPKVSTVKRALRVYHEQQMKSRSLEEHTALDDIEKSMNGLEDEPCPVNGEEEKLATDLLESPTPVAKTSTDLWADINALALRFTSEDLNEFSGSQLFAMQEKLSTMMNCIMGTLQSRWRSPPHEPSA</sequence>
<keyword evidence="5" id="KW-0539">Nucleus</keyword>
<dbReference type="EMBL" id="AFYH01210770">
    <property type="status" value="NOT_ANNOTATED_CDS"/>
    <property type="molecule type" value="Genomic_DNA"/>
</dbReference>
<feature type="compositionally biased region" description="Basic and acidic residues" evidence="7">
    <location>
        <begin position="1361"/>
        <end position="1377"/>
    </location>
</feature>
<feature type="compositionally biased region" description="Basic and acidic residues" evidence="7">
    <location>
        <begin position="1900"/>
        <end position="1916"/>
    </location>
</feature>
<protein>
    <submittedName>
        <fullName evidence="9">Replication timing regulatory factor 1</fullName>
    </submittedName>
</protein>
<dbReference type="STRING" id="7897.ENSLACP00000006112"/>
<dbReference type="SUPFAM" id="SSF48371">
    <property type="entry name" value="ARM repeat"/>
    <property type="match status" value="1"/>
</dbReference>
<evidence type="ECO:0000256" key="1">
    <source>
        <dbReference type="ARBA" id="ARBA00004123"/>
    </source>
</evidence>
<dbReference type="Ensembl" id="ENSLACT00000006164.1">
    <property type="protein sequence ID" value="ENSLACP00000006112.1"/>
    <property type="gene ID" value="ENSLACG00000005425.1"/>
</dbReference>
<proteinExistence type="predicted"/>
<evidence type="ECO:0000259" key="8">
    <source>
        <dbReference type="Pfam" id="PF12231"/>
    </source>
</evidence>
<keyword evidence="10" id="KW-1185">Reference proteome</keyword>
<feature type="compositionally biased region" description="Basic and acidic residues" evidence="7">
    <location>
        <begin position="1565"/>
        <end position="1609"/>
    </location>
</feature>
<feature type="region of interest" description="Disordered" evidence="7">
    <location>
        <begin position="1147"/>
        <end position="1624"/>
    </location>
</feature>
<dbReference type="GO" id="GO:0005634">
    <property type="term" value="C:nucleus"/>
    <property type="evidence" value="ECO:0007669"/>
    <property type="project" value="UniProtKB-SubCell"/>
</dbReference>
<evidence type="ECO:0000313" key="9">
    <source>
        <dbReference type="Ensembl" id="ENSLACP00000006112.1"/>
    </source>
</evidence>
<reference evidence="10" key="1">
    <citation type="submission" date="2011-08" db="EMBL/GenBank/DDBJ databases">
        <title>The draft genome of Latimeria chalumnae.</title>
        <authorList>
            <person name="Di Palma F."/>
            <person name="Alfoldi J."/>
            <person name="Johnson J."/>
            <person name="Berlin A."/>
            <person name="Gnerre S."/>
            <person name="Jaffe D."/>
            <person name="MacCallum I."/>
            <person name="Young S."/>
            <person name="Walker B.J."/>
            <person name="Lander E."/>
            <person name="Lindblad-Toh K."/>
        </authorList>
    </citation>
    <scope>NUCLEOTIDE SEQUENCE [LARGE SCALE GENOMIC DNA]</scope>
    <source>
        <strain evidence="10">Wild caught</strain>
    </source>
</reference>
<evidence type="ECO:0000256" key="4">
    <source>
        <dbReference type="ARBA" id="ARBA00022895"/>
    </source>
</evidence>
<feature type="region of interest" description="Disordered" evidence="7">
    <location>
        <begin position="2040"/>
        <end position="2059"/>
    </location>
</feature>
<feature type="compositionally biased region" description="Basic and acidic residues" evidence="7">
    <location>
        <begin position="1164"/>
        <end position="1180"/>
    </location>
</feature>
<feature type="region of interest" description="Disordered" evidence="7">
    <location>
        <begin position="1807"/>
        <end position="1921"/>
    </location>
</feature>
<dbReference type="Bgee" id="ENSLACG00000005425">
    <property type="expression patterns" value="Expressed in chordate pharynx and 5 other cell types or tissues"/>
</dbReference>
<dbReference type="InterPro" id="IPR016024">
    <property type="entry name" value="ARM-type_fold"/>
</dbReference>
<name>H3A8Z1_LATCH</name>
<organism evidence="9 10">
    <name type="scientific">Latimeria chalumnae</name>
    <name type="common">Coelacanth</name>
    <dbReference type="NCBI Taxonomy" id="7897"/>
    <lineage>
        <taxon>Eukaryota</taxon>
        <taxon>Metazoa</taxon>
        <taxon>Chordata</taxon>
        <taxon>Craniata</taxon>
        <taxon>Vertebrata</taxon>
        <taxon>Euteleostomi</taxon>
        <taxon>Coelacanthiformes</taxon>
        <taxon>Coelacanthidae</taxon>
        <taxon>Latimeria</taxon>
    </lineage>
</organism>
<reference evidence="9" key="3">
    <citation type="submission" date="2025-09" db="UniProtKB">
        <authorList>
            <consortium name="Ensembl"/>
        </authorList>
    </citation>
    <scope>IDENTIFICATION</scope>
</reference>
<feature type="compositionally biased region" description="Basic and acidic residues" evidence="7">
    <location>
        <begin position="1876"/>
        <end position="1893"/>
    </location>
</feature>
<evidence type="ECO:0000313" key="10">
    <source>
        <dbReference type="Proteomes" id="UP000008672"/>
    </source>
</evidence>
<dbReference type="Pfam" id="PF12231">
    <property type="entry name" value="Rif1_N"/>
    <property type="match status" value="1"/>
</dbReference>
<feature type="compositionally biased region" description="Basic and acidic residues" evidence="7">
    <location>
        <begin position="1825"/>
        <end position="1835"/>
    </location>
</feature>
<evidence type="ECO:0000256" key="5">
    <source>
        <dbReference type="ARBA" id="ARBA00023242"/>
    </source>
</evidence>
<dbReference type="EMBL" id="AFYH01210773">
    <property type="status" value="NOT_ANNOTATED_CDS"/>
    <property type="molecule type" value="Genomic_DNA"/>
</dbReference>
<dbReference type="OMA" id="NMRSTDY"/>
<dbReference type="InterPro" id="IPR022031">
    <property type="entry name" value="Rif1_N"/>
</dbReference>
<dbReference type="FunCoup" id="H3A8Z1">
    <property type="interactions" value="2953"/>
</dbReference>
<dbReference type="EMBL" id="AFYH01210774">
    <property type="status" value="NOT_ANNOTATED_CDS"/>
    <property type="molecule type" value="Genomic_DNA"/>
</dbReference>
<dbReference type="InterPro" id="IPR011989">
    <property type="entry name" value="ARM-like"/>
</dbReference>
<feature type="compositionally biased region" description="Low complexity" evidence="7">
    <location>
        <begin position="1194"/>
        <end position="1211"/>
    </location>
</feature>
<dbReference type="GO" id="GO:0140445">
    <property type="term" value="C:chromosome, telomeric repeat region"/>
    <property type="evidence" value="ECO:0007669"/>
    <property type="project" value="TreeGrafter"/>
</dbReference>
<dbReference type="PANTHER" id="PTHR22928">
    <property type="entry name" value="TELOMERE-ASSOCIATED PROTEIN RIF1"/>
    <property type="match status" value="1"/>
</dbReference>
<feature type="compositionally biased region" description="Basic and acidic residues" evidence="7">
    <location>
        <begin position="1280"/>
        <end position="1297"/>
    </location>
</feature>
<dbReference type="Gene3D" id="1.25.10.10">
    <property type="entry name" value="Leucine-rich Repeat Variant"/>
    <property type="match status" value="1"/>
</dbReference>
<keyword evidence="3" id="KW-0158">Chromosome</keyword>
<feature type="compositionally biased region" description="Basic and acidic residues" evidence="7">
    <location>
        <begin position="1344"/>
        <end position="1354"/>
    </location>
</feature>
<dbReference type="GeneTree" id="ENSGT00390000012204"/>
<evidence type="ECO:0000256" key="6">
    <source>
        <dbReference type="ARBA" id="ARBA00023306"/>
    </source>
</evidence>
<feature type="compositionally biased region" description="Basic and acidic residues" evidence="7">
    <location>
        <begin position="1473"/>
        <end position="1491"/>
    </location>
</feature>
<keyword evidence="4" id="KW-0779">Telomere</keyword>
<dbReference type="HOGENOM" id="CLU_000989_0_0_1"/>
<dbReference type="GO" id="GO:0000723">
    <property type="term" value="P:telomere maintenance"/>
    <property type="evidence" value="ECO:0007669"/>
    <property type="project" value="TreeGrafter"/>
</dbReference>
<dbReference type="EMBL" id="AFYH01210772">
    <property type="status" value="NOT_ANNOTATED_CDS"/>
    <property type="molecule type" value="Genomic_DNA"/>
</dbReference>